<keyword evidence="2 4" id="KW-0238">DNA-binding</keyword>
<dbReference type="GO" id="GO:0000976">
    <property type="term" value="F:transcription cis-regulatory region binding"/>
    <property type="evidence" value="ECO:0007669"/>
    <property type="project" value="TreeGrafter"/>
</dbReference>
<keyword evidence="1" id="KW-0805">Transcription regulation</keyword>
<dbReference type="InterPro" id="IPR001647">
    <property type="entry name" value="HTH_TetR"/>
</dbReference>
<dbReference type="InterPro" id="IPR039536">
    <property type="entry name" value="TetR_C_Proteobacteria"/>
</dbReference>
<dbReference type="AlphaFoldDB" id="A0A7K0DJW7"/>
<dbReference type="Gene3D" id="1.10.10.60">
    <property type="entry name" value="Homeodomain-like"/>
    <property type="match status" value="1"/>
</dbReference>
<dbReference type="Pfam" id="PF00440">
    <property type="entry name" value="TetR_N"/>
    <property type="match status" value="1"/>
</dbReference>
<dbReference type="Gene3D" id="1.10.357.10">
    <property type="entry name" value="Tetracycline Repressor, domain 2"/>
    <property type="match status" value="1"/>
</dbReference>
<dbReference type="PROSITE" id="PS50977">
    <property type="entry name" value="HTH_TETR_2"/>
    <property type="match status" value="1"/>
</dbReference>
<evidence type="ECO:0000256" key="3">
    <source>
        <dbReference type="ARBA" id="ARBA00023163"/>
    </source>
</evidence>
<feature type="DNA-binding region" description="H-T-H motif" evidence="4">
    <location>
        <begin position="27"/>
        <end position="46"/>
    </location>
</feature>
<evidence type="ECO:0000313" key="7">
    <source>
        <dbReference type="Proteomes" id="UP000431401"/>
    </source>
</evidence>
<dbReference type="SUPFAM" id="SSF48498">
    <property type="entry name" value="Tetracyclin repressor-like, C-terminal domain"/>
    <property type="match status" value="1"/>
</dbReference>
<comment type="caution">
    <text evidence="6">The sequence shown here is derived from an EMBL/GenBank/DDBJ whole genome shotgun (WGS) entry which is preliminary data.</text>
</comment>
<gene>
    <name evidence="6" type="ORF">NRB56_15170</name>
</gene>
<protein>
    <recommendedName>
        <fullName evidence="5">HTH tetR-type domain-containing protein</fullName>
    </recommendedName>
</protein>
<dbReference type="OrthoDB" id="3627020at2"/>
<name>A0A7K0DJW7_9NOCA</name>
<evidence type="ECO:0000259" key="5">
    <source>
        <dbReference type="PROSITE" id="PS50977"/>
    </source>
</evidence>
<feature type="domain" description="HTH tetR-type" evidence="5">
    <location>
        <begin position="2"/>
        <end position="64"/>
    </location>
</feature>
<dbReference type="SUPFAM" id="SSF46689">
    <property type="entry name" value="Homeodomain-like"/>
    <property type="match status" value="1"/>
</dbReference>
<dbReference type="EMBL" id="WEGI01000003">
    <property type="protein sequence ID" value="MQY25958.1"/>
    <property type="molecule type" value="Genomic_DNA"/>
</dbReference>
<dbReference type="InterPro" id="IPR050109">
    <property type="entry name" value="HTH-type_TetR-like_transc_reg"/>
</dbReference>
<dbReference type="PANTHER" id="PTHR30055:SF234">
    <property type="entry name" value="HTH-TYPE TRANSCRIPTIONAL REGULATOR BETI"/>
    <property type="match status" value="1"/>
</dbReference>
<keyword evidence="7" id="KW-1185">Reference proteome</keyword>
<dbReference type="InterPro" id="IPR009057">
    <property type="entry name" value="Homeodomain-like_sf"/>
</dbReference>
<evidence type="ECO:0000256" key="2">
    <source>
        <dbReference type="ARBA" id="ARBA00023125"/>
    </source>
</evidence>
<sequence length="197" mass="21993">MDGTRDRIVREALRLFAEQGYAATSVAAIEEAAGLSPRSGSLYTHFGSKEQVLGAAVEAAIRLAEAGFALAPMFPLGDLRAELVLIARGSLLLMTNWRNLIRVMIKESDQFPTVMAQARERLFAPSYRYLADWLAERAAQGPAPERDFEAMATVWLGSIENYWVMTDIHQHRPFDMSDDRFVDQWADSLLTVLGAEQ</sequence>
<keyword evidence="3" id="KW-0804">Transcription</keyword>
<dbReference type="Pfam" id="PF14246">
    <property type="entry name" value="TetR_C_7"/>
    <property type="match status" value="1"/>
</dbReference>
<dbReference type="InterPro" id="IPR036271">
    <property type="entry name" value="Tet_transcr_reg_TetR-rel_C_sf"/>
</dbReference>
<evidence type="ECO:0000256" key="4">
    <source>
        <dbReference type="PROSITE-ProRule" id="PRU00335"/>
    </source>
</evidence>
<dbReference type="RefSeq" id="WP_153339811.1">
    <property type="nucleotide sequence ID" value="NZ_WEGI01000003.1"/>
</dbReference>
<dbReference type="GO" id="GO:0003700">
    <property type="term" value="F:DNA-binding transcription factor activity"/>
    <property type="evidence" value="ECO:0007669"/>
    <property type="project" value="TreeGrafter"/>
</dbReference>
<accession>A0A7K0DJW7</accession>
<organism evidence="6 7">
    <name type="scientific">Nocardia aurantia</name>
    <dbReference type="NCBI Taxonomy" id="2585199"/>
    <lineage>
        <taxon>Bacteria</taxon>
        <taxon>Bacillati</taxon>
        <taxon>Actinomycetota</taxon>
        <taxon>Actinomycetes</taxon>
        <taxon>Mycobacteriales</taxon>
        <taxon>Nocardiaceae</taxon>
        <taxon>Nocardia</taxon>
    </lineage>
</organism>
<dbReference type="Proteomes" id="UP000431401">
    <property type="component" value="Unassembled WGS sequence"/>
</dbReference>
<evidence type="ECO:0000313" key="6">
    <source>
        <dbReference type="EMBL" id="MQY25958.1"/>
    </source>
</evidence>
<evidence type="ECO:0000256" key="1">
    <source>
        <dbReference type="ARBA" id="ARBA00023015"/>
    </source>
</evidence>
<reference evidence="6 7" key="1">
    <citation type="submission" date="2019-10" db="EMBL/GenBank/DDBJ databases">
        <title>Nocardia macrotermitis sp. nov. and Nocardia aurantia sp. nov., isolated from the gut of fungus growing-termite Macrotermes natalensis.</title>
        <authorList>
            <person name="Benndorf R."/>
            <person name="Schwitalla J."/>
            <person name="Martin K."/>
            <person name="De Beer W."/>
            <person name="Kaster A.-K."/>
            <person name="Vollmers J."/>
            <person name="Poulsen M."/>
            <person name="Beemelmanns C."/>
        </authorList>
    </citation>
    <scope>NUCLEOTIDE SEQUENCE [LARGE SCALE GENOMIC DNA]</scope>
    <source>
        <strain evidence="6 7">RB56</strain>
    </source>
</reference>
<dbReference type="PANTHER" id="PTHR30055">
    <property type="entry name" value="HTH-TYPE TRANSCRIPTIONAL REGULATOR RUTR"/>
    <property type="match status" value="1"/>
</dbReference>
<proteinExistence type="predicted"/>